<reference evidence="2" key="1">
    <citation type="submission" date="2016-10" db="EMBL/GenBank/DDBJ databases">
        <authorList>
            <person name="Varghese N."/>
            <person name="Submissions S."/>
        </authorList>
    </citation>
    <scope>NUCLEOTIDE SEQUENCE [LARGE SCALE GENOMIC DNA]</scope>
    <source>
        <strain evidence="2">CGMCC 1.11014</strain>
    </source>
</reference>
<keyword evidence="2" id="KW-1185">Reference proteome</keyword>
<dbReference type="Proteomes" id="UP000199391">
    <property type="component" value="Unassembled WGS sequence"/>
</dbReference>
<dbReference type="STRING" id="1035707.SAMN05216552_10971"/>
<dbReference type="AlphaFoldDB" id="A0A1I7M898"/>
<evidence type="ECO:0000313" key="1">
    <source>
        <dbReference type="EMBL" id="SFV18113.1"/>
    </source>
</evidence>
<gene>
    <name evidence="1" type="ORF">SAMN05216552_10971</name>
</gene>
<organism evidence="1 2">
    <name type="scientific">Pseudoduganella namucuonensis</name>
    <dbReference type="NCBI Taxonomy" id="1035707"/>
    <lineage>
        <taxon>Bacteria</taxon>
        <taxon>Pseudomonadati</taxon>
        <taxon>Pseudomonadota</taxon>
        <taxon>Betaproteobacteria</taxon>
        <taxon>Burkholderiales</taxon>
        <taxon>Oxalobacteraceae</taxon>
        <taxon>Telluria group</taxon>
        <taxon>Pseudoduganella</taxon>
    </lineage>
</organism>
<dbReference type="RefSeq" id="WP_177307852.1">
    <property type="nucleotide sequence ID" value="NZ_FPBO01000097.1"/>
</dbReference>
<sequence length="469" mass="49007">SFLAASRIDATLARETAARIGADQMVSGYNEAAFEKANWASGQSEPVSGARLTQSFNGGLNSQQLMGDRNDWLSVLGPYQGPVGDYSGPTDYAGPTFTQDVAQRALDNRMFSMPVPVDYSPAAASSRSTHDYSSIGLSVGGEYHESTKIDIDDGVSYHSGVVVYNVGKRPSWFDRNIVYPLENALIQVGQVLAETAQGFGYMINDALRPSGSTNEIPQYGTSRMTPLDLAYVDIVRRQLSTVGPSFQARDLQAEARAAAQSQYNAHSIVMGAGGPFVAVPMLAARRLGVDEATVGQTGMLALAAMDLFGGTGGRASASVGSVGPGRFTGSSMLKGANSSGSNIVYRALTPADAASIEAGTGLAAKAPNGTWTAAEHVANAGPGAGGAAANSPWISTTRLLDVAKGYEGGNGIVGIDLSKVGSFQTEVWQTAPRVNGVAGLPYHRSIWAQEVTIFQEIPQNAIIKVPGTR</sequence>
<evidence type="ECO:0000313" key="2">
    <source>
        <dbReference type="Proteomes" id="UP000199391"/>
    </source>
</evidence>
<feature type="non-terminal residue" evidence="1">
    <location>
        <position position="1"/>
    </location>
</feature>
<dbReference type="EMBL" id="FPBO01000097">
    <property type="protein sequence ID" value="SFV18113.1"/>
    <property type="molecule type" value="Genomic_DNA"/>
</dbReference>
<proteinExistence type="predicted"/>
<name>A0A1I7M898_9BURK</name>
<accession>A0A1I7M898</accession>
<protein>
    <submittedName>
        <fullName evidence="1">Uncharacterized protein</fullName>
    </submittedName>
</protein>